<dbReference type="GO" id="GO:0006620">
    <property type="term" value="P:post-translational protein targeting to endoplasmic reticulum membrane"/>
    <property type="evidence" value="ECO:0007669"/>
    <property type="project" value="EnsemblFungi"/>
</dbReference>
<dbReference type="Pfam" id="PF03928">
    <property type="entry name" value="HbpS-like"/>
    <property type="match status" value="1"/>
</dbReference>
<evidence type="ECO:0000313" key="2">
    <source>
        <dbReference type="Proteomes" id="UP000094285"/>
    </source>
</evidence>
<dbReference type="AlphaFoldDB" id="A0A1E4SRT3"/>
<dbReference type="PANTHER" id="PTHR28255">
    <property type="match status" value="1"/>
</dbReference>
<dbReference type="InterPro" id="IPR038084">
    <property type="entry name" value="PduO/GlcC-like_sf"/>
</dbReference>
<dbReference type="OrthoDB" id="2209940at2759"/>
<protein>
    <recommendedName>
        <fullName evidence="3">DUF336-domain-containing protein</fullName>
    </recommendedName>
</protein>
<sequence>MTDWYNQTLSQLDDLEYIELPQFQVDTAWTIGNHARDIAVSEFASKSVVIDIRLTSGHVLFHTVTGSGATFDNDEWVRRKAQTVFRFGKSSFYWGQKLRLKGNTLEQNNYISEENYATHGGSIPIRVKGVTGVVGALTISGLAQEQDHELALKVLGKFA</sequence>
<dbReference type="GO" id="GO:0072380">
    <property type="term" value="C:TRC complex"/>
    <property type="evidence" value="ECO:0007669"/>
    <property type="project" value="EnsemblFungi"/>
</dbReference>
<evidence type="ECO:0008006" key="3">
    <source>
        <dbReference type="Google" id="ProtNLM"/>
    </source>
</evidence>
<dbReference type="Proteomes" id="UP000094285">
    <property type="component" value="Unassembled WGS sequence"/>
</dbReference>
<proteinExistence type="predicted"/>
<dbReference type="PIRSF" id="PIRSF008757">
    <property type="entry name" value="UCP008757"/>
    <property type="match status" value="1"/>
</dbReference>
<dbReference type="InterPro" id="IPR005624">
    <property type="entry name" value="PduO/GlcC-like"/>
</dbReference>
<dbReference type="GeneID" id="30986106"/>
<dbReference type="Gene3D" id="3.30.450.150">
    <property type="entry name" value="Haem-degrading domain"/>
    <property type="match status" value="1"/>
</dbReference>
<dbReference type="RefSeq" id="XP_020067327.1">
    <property type="nucleotide sequence ID" value="XM_020211970.1"/>
</dbReference>
<gene>
    <name evidence="1" type="ORF">CANTADRAFT_93388</name>
</gene>
<dbReference type="PANTHER" id="PTHR28255:SF1">
    <property type="entry name" value="UPF0303 PROTEIN YBR137W"/>
    <property type="match status" value="1"/>
</dbReference>
<dbReference type="SUPFAM" id="SSF143744">
    <property type="entry name" value="GlcG-like"/>
    <property type="match status" value="1"/>
</dbReference>
<dbReference type="EMBL" id="KV453909">
    <property type="protein sequence ID" value="ODV82205.1"/>
    <property type="molecule type" value="Genomic_DNA"/>
</dbReference>
<reference evidence="2" key="1">
    <citation type="submission" date="2016-05" db="EMBL/GenBank/DDBJ databases">
        <title>Comparative genomics of biotechnologically important yeasts.</title>
        <authorList>
            <consortium name="DOE Joint Genome Institute"/>
            <person name="Riley R."/>
            <person name="Haridas S."/>
            <person name="Wolfe K.H."/>
            <person name="Lopes M.R."/>
            <person name="Hittinger C.T."/>
            <person name="Goker M."/>
            <person name="Salamov A."/>
            <person name="Wisecaver J."/>
            <person name="Long T.M."/>
            <person name="Aerts A.L."/>
            <person name="Barry K."/>
            <person name="Choi C."/>
            <person name="Clum A."/>
            <person name="Coughlan A.Y."/>
            <person name="Deshpande S."/>
            <person name="Douglass A.P."/>
            <person name="Hanson S.J."/>
            <person name="Klenk H.-P."/>
            <person name="Labutti K."/>
            <person name="Lapidus A."/>
            <person name="Lindquist E."/>
            <person name="Lipzen A."/>
            <person name="Meier-Kolthoff J.P."/>
            <person name="Ohm R.A."/>
            <person name="Otillar R.P."/>
            <person name="Pangilinan J."/>
            <person name="Peng Y."/>
            <person name="Rokas A."/>
            <person name="Rosa C.A."/>
            <person name="Scheuner C."/>
            <person name="Sibirny A.A."/>
            <person name="Slot J.C."/>
            <person name="Stielow J.B."/>
            <person name="Sun H."/>
            <person name="Kurtzman C.P."/>
            <person name="Blackwell M."/>
            <person name="Grigoriev I.V."/>
            <person name="Jeffries T.W."/>
        </authorList>
    </citation>
    <scope>NUCLEOTIDE SEQUENCE [LARGE SCALE GENOMIC DNA]</scope>
    <source>
        <strain evidence="2">NRRL Y-17324</strain>
    </source>
</reference>
<name>A0A1E4SRT3_9ASCO</name>
<accession>A0A1E4SRT3</accession>
<keyword evidence="2" id="KW-1185">Reference proteome</keyword>
<organism evidence="1 2">
    <name type="scientific">Suhomyces tanzawaensis NRRL Y-17324</name>
    <dbReference type="NCBI Taxonomy" id="984487"/>
    <lineage>
        <taxon>Eukaryota</taxon>
        <taxon>Fungi</taxon>
        <taxon>Dikarya</taxon>
        <taxon>Ascomycota</taxon>
        <taxon>Saccharomycotina</taxon>
        <taxon>Pichiomycetes</taxon>
        <taxon>Debaryomycetaceae</taxon>
        <taxon>Suhomyces</taxon>
    </lineage>
</organism>
<dbReference type="InterPro" id="IPR010371">
    <property type="entry name" value="YBR137W-like"/>
</dbReference>
<evidence type="ECO:0000313" key="1">
    <source>
        <dbReference type="EMBL" id="ODV82205.1"/>
    </source>
</evidence>